<organism evidence="9 10">
    <name type="scientific">Marinifilum caeruleilacunae</name>
    <dbReference type="NCBI Taxonomy" id="2499076"/>
    <lineage>
        <taxon>Bacteria</taxon>
        <taxon>Pseudomonadati</taxon>
        <taxon>Bacteroidota</taxon>
        <taxon>Bacteroidia</taxon>
        <taxon>Marinilabiliales</taxon>
        <taxon>Marinifilaceae</taxon>
    </lineage>
</organism>
<dbReference type="Pfam" id="PF03349">
    <property type="entry name" value="Toluene_X"/>
    <property type="match status" value="1"/>
</dbReference>
<keyword evidence="6" id="KW-0472">Membrane</keyword>
<dbReference type="RefSeq" id="WP_171596763.1">
    <property type="nucleotide sequence ID" value="NZ_RZNH01000035.1"/>
</dbReference>
<gene>
    <name evidence="9" type="ORF">ELS83_17005</name>
</gene>
<keyword evidence="5 8" id="KW-0732">Signal</keyword>
<feature type="chain" id="PRO_5047386667" description="Transporter" evidence="8">
    <location>
        <begin position="20"/>
        <end position="489"/>
    </location>
</feature>
<evidence type="ECO:0000313" key="9">
    <source>
        <dbReference type="EMBL" id="NOU61503.1"/>
    </source>
</evidence>
<dbReference type="SUPFAM" id="SSF56935">
    <property type="entry name" value="Porins"/>
    <property type="match status" value="1"/>
</dbReference>
<reference evidence="9 10" key="1">
    <citation type="submission" date="2018-12" db="EMBL/GenBank/DDBJ databases">
        <title>Marinifilum JC070 sp. nov., a marine bacterium isolated from Yongle Blue Hole in the South China Sea.</title>
        <authorList>
            <person name="Fu T."/>
        </authorList>
    </citation>
    <scope>NUCLEOTIDE SEQUENCE [LARGE SCALE GENOMIC DNA]</scope>
    <source>
        <strain evidence="9 10">JC070</strain>
    </source>
</reference>
<evidence type="ECO:0000256" key="7">
    <source>
        <dbReference type="ARBA" id="ARBA00023237"/>
    </source>
</evidence>
<feature type="signal peptide" evidence="8">
    <location>
        <begin position="1"/>
        <end position="19"/>
    </location>
</feature>
<comment type="similarity">
    <text evidence="2">Belongs to the OmpP1/FadL family.</text>
</comment>
<sequence>MKRIYYIFILLLLSGSLSAQTIDDALRFSKHDYSGTARSMSMGGAFGALGGDFSSLSINPAGIAVYRSSEFTFTPSLEMVETSNSGETNDKYSFTIGNIGYVASMVPRMAPEKGIQNFNFAIGYNRVANFNREGFVMSLESPGSRLDYWANMSNGTNPDNLYPFEEQLAYDTYLLNHDDNFNYLIPLYENDVMDQMKYIDEKGYIGEYIIAGGFNVSHKFYLGASIGIQDVYYKANTTYIETIYGLDGTILPNESALEEFTFREYLKTTGAGVNFKIGAIIRPIKNLRLGIALHTPTYYNLDERYDTYMSSQFTPDMSDQPEFPEDGNAYHEKYSDFIAKSNFDLETPFRAIFSGAYLIGKRAIISVDYEMIDYSKSEFDDDDYNELNRSISQSYQSTHNLRIGGELRVNPNFSLRGGYARIGDPYKGDIDEGYETYSGGLGFKQNNFFFDLGYQFREYDEDYVFYPGSDIVTMNNKNHQLRMTFGFRF</sequence>
<evidence type="ECO:0000256" key="4">
    <source>
        <dbReference type="ARBA" id="ARBA00022692"/>
    </source>
</evidence>
<dbReference type="EMBL" id="RZNH01000035">
    <property type="protein sequence ID" value="NOU61503.1"/>
    <property type="molecule type" value="Genomic_DNA"/>
</dbReference>
<keyword evidence="7" id="KW-0998">Cell outer membrane</keyword>
<dbReference type="Gene3D" id="2.40.160.60">
    <property type="entry name" value="Outer membrane protein transport protein (OMPP1/FadL/TodX)"/>
    <property type="match status" value="1"/>
</dbReference>
<dbReference type="PANTHER" id="PTHR35093:SF8">
    <property type="entry name" value="OUTER MEMBRANE PROTEIN NMB0088-RELATED"/>
    <property type="match status" value="1"/>
</dbReference>
<comment type="subcellular location">
    <subcellularLocation>
        <location evidence="1">Cell outer membrane</location>
        <topology evidence="1">Multi-pass membrane protein</topology>
    </subcellularLocation>
</comment>
<name>A0ABX1WZB6_9BACT</name>
<dbReference type="PANTHER" id="PTHR35093">
    <property type="entry name" value="OUTER MEMBRANE PROTEIN NMB0088-RELATED"/>
    <property type="match status" value="1"/>
</dbReference>
<keyword evidence="3" id="KW-1134">Transmembrane beta strand</keyword>
<accession>A0ABX1WZB6</accession>
<dbReference type="Proteomes" id="UP000732105">
    <property type="component" value="Unassembled WGS sequence"/>
</dbReference>
<comment type="caution">
    <text evidence="9">The sequence shown here is derived from an EMBL/GenBank/DDBJ whole genome shotgun (WGS) entry which is preliminary data.</text>
</comment>
<keyword evidence="4" id="KW-0812">Transmembrane</keyword>
<evidence type="ECO:0000256" key="3">
    <source>
        <dbReference type="ARBA" id="ARBA00022452"/>
    </source>
</evidence>
<proteinExistence type="inferred from homology"/>
<evidence type="ECO:0000256" key="6">
    <source>
        <dbReference type="ARBA" id="ARBA00023136"/>
    </source>
</evidence>
<evidence type="ECO:0000256" key="5">
    <source>
        <dbReference type="ARBA" id="ARBA00022729"/>
    </source>
</evidence>
<evidence type="ECO:0008006" key="11">
    <source>
        <dbReference type="Google" id="ProtNLM"/>
    </source>
</evidence>
<dbReference type="InterPro" id="IPR005017">
    <property type="entry name" value="OMPP1/FadL/TodX"/>
</dbReference>
<protein>
    <recommendedName>
        <fullName evidence="11">Transporter</fullName>
    </recommendedName>
</protein>
<evidence type="ECO:0000256" key="8">
    <source>
        <dbReference type="SAM" id="SignalP"/>
    </source>
</evidence>
<evidence type="ECO:0000313" key="10">
    <source>
        <dbReference type="Proteomes" id="UP000732105"/>
    </source>
</evidence>
<keyword evidence="10" id="KW-1185">Reference proteome</keyword>
<evidence type="ECO:0000256" key="1">
    <source>
        <dbReference type="ARBA" id="ARBA00004571"/>
    </source>
</evidence>
<evidence type="ECO:0000256" key="2">
    <source>
        <dbReference type="ARBA" id="ARBA00008163"/>
    </source>
</evidence>